<dbReference type="InterPro" id="IPR002939">
    <property type="entry name" value="DnaJ_C"/>
</dbReference>
<dbReference type="GO" id="GO:0006260">
    <property type="term" value="P:DNA replication"/>
    <property type="evidence" value="ECO:0007669"/>
    <property type="project" value="UniProtKB-KW"/>
</dbReference>
<dbReference type="Gene3D" id="2.10.230.10">
    <property type="entry name" value="Heat shock protein DnaJ, cysteine-rich domain"/>
    <property type="match status" value="1"/>
</dbReference>
<organism evidence="16 17">
    <name type="scientific">Corynebacterium glyciniphilum AJ 3170</name>
    <dbReference type="NCBI Taxonomy" id="1404245"/>
    <lineage>
        <taxon>Bacteria</taxon>
        <taxon>Bacillati</taxon>
        <taxon>Actinomycetota</taxon>
        <taxon>Actinomycetes</taxon>
        <taxon>Mycobacteriales</taxon>
        <taxon>Corynebacteriaceae</taxon>
        <taxon>Corynebacterium</taxon>
    </lineage>
</organism>
<name>X5EAR7_9CORY</name>
<dbReference type="PANTHER" id="PTHR43096">
    <property type="entry name" value="DNAJ HOMOLOG 1, MITOCHONDRIAL-RELATED"/>
    <property type="match status" value="1"/>
</dbReference>
<evidence type="ECO:0000256" key="1">
    <source>
        <dbReference type="ARBA" id="ARBA00022490"/>
    </source>
</evidence>
<dbReference type="Proteomes" id="UP000023703">
    <property type="component" value="Chromosome"/>
</dbReference>
<dbReference type="CDD" id="cd06257">
    <property type="entry name" value="DnaJ"/>
    <property type="match status" value="1"/>
</dbReference>
<dbReference type="SUPFAM" id="SSF57938">
    <property type="entry name" value="DnaJ/Hsp40 cysteine-rich domain"/>
    <property type="match status" value="1"/>
</dbReference>
<evidence type="ECO:0000256" key="10">
    <source>
        <dbReference type="ARBA" id="ARBA00067609"/>
    </source>
</evidence>
<evidence type="ECO:0000256" key="5">
    <source>
        <dbReference type="ARBA" id="ARBA00022771"/>
    </source>
</evidence>
<accession>X5EAR7</accession>
<protein>
    <recommendedName>
        <fullName evidence="10 11">Chaperone protein DnaJ</fullName>
    </recommendedName>
</protein>
<keyword evidence="2 11" id="KW-0235">DNA replication</keyword>
<dbReference type="HOGENOM" id="CLU_017633_0_7_11"/>
<dbReference type="SMART" id="SM00271">
    <property type="entry name" value="DnaJ"/>
    <property type="match status" value="1"/>
</dbReference>
<feature type="zinc finger region" description="CR-type" evidence="12">
    <location>
        <begin position="154"/>
        <end position="236"/>
    </location>
</feature>
<feature type="binding site" evidence="11">
    <location>
        <position position="187"/>
    </location>
    <ligand>
        <name>Zn(2+)</name>
        <dbReference type="ChEBI" id="CHEBI:29105"/>
        <label>2</label>
    </ligand>
</feature>
<reference evidence="16 17" key="1">
    <citation type="journal article" date="2015" name="Int. J. Syst. Evol. Microbiol.">
        <title>Revisiting Corynebacterium glyciniphilum (ex Kubota et al., 1972) sp. nov., nom. rev., isolated from putrefied banana.</title>
        <authorList>
            <person name="Al-Dilaimi A."/>
            <person name="Bednarz H."/>
            <person name="Lomker A."/>
            <person name="Niehaus K."/>
            <person name="Kalinowski J."/>
            <person name="Ruckert C."/>
        </authorList>
    </citation>
    <scope>NUCLEOTIDE SEQUENCE [LARGE SCALE GENOMIC DNA]</scope>
    <source>
        <strain evidence="16">AJ 3170</strain>
    </source>
</reference>
<evidence type="ECO:0000259" key="15">
    <source>
        <dbReference type="PROSITE" id="PS51188"/>
    </source>
</evidence>
<proteinExistence type="inferred from homology"/>
<dbReference type="GO" id="GO:0051082">
    <property type="term" value="F:unfolded protein binding"/>
    <property type="evidence" value="ECO:0007669"/>
    <property type="project" value="UniProtKB-UniRule"/>
</dbReference>
<dbReference type="AlphaFoldDB" id="X5EAR7"/>
<dbReference type="KEGG" id="cgy:CGLY_10275"/>
<dbReference type="NCBIfam" id="NF010871">
    <property type="entry name" value="PRK14278.1"/>
    <property type="match status" value="1"/>
</dbReference>
<feature type="repeat" description="CXXCXGXG motif" evidence="11">
    <location>
        <begin position="224"/>
        <end position="231"/>
    </location>
</feature>
<keyword evidence="4 11" id="KW-0677">Repeat</keyword>
<dbReference type="FunFam" id="2.60.260.20:FF:000005">
    <property type="entry name" value="Chaperone protein dnaJ 1, mitochondrial"/>
    <property type="match status" value="1"/>
</dbReference>
<evidence type="ECO:0000313" key="16">
    <source>
        <dbReference type="EMBL" id="AHW64500.1"/>
    </source>
</evidence>
<dbReference type="Pfam" id="PF00226">
    <property type="entry name" value="DnaJ"/>
    <property type="match status" value="1"/>
</dbReference>
<comment type="cofactor">
    <cofactor evidence="11">
        <name>Zn(2+)</name>
        <dbReference type="ChEBI" id="CHEBI:29105"/>
    </cofactor>
    <text evidence="11">Binds 2 Zn(2+) ions per monomer.</text>
</comment>
<keyword evidence="3 11" id="KW-0479">Metal-binding</keyword>
<dbReference type="InterPro" id="IPR008971">
    <property type="entry name" value="HSP40/DnaJ_pept-bd"/>
</dbReference>
<dbReference type="HAMAP" id="MF_01152">
    <property type="entry name" value="DnaJ"/>
    <property type="match status" value="1"/>
</dbReference>
<keyword evidence="7 11" id="KW-0346">Stress response</keyword>
<feature type="repeat" description="CXXCXGXG motif" evidence="11">
    <location>
        <begin position="210"/>
        <end position="217"/>
    </location>
</feature>
<dbReference type="InterPro" id="IPR001623">
    <property type="entry name" value="DnaJ_domain"/>
</dbReference>
<dbReference type="PROSITE" id="PS50076">
    <property type="entry name" value="DNAJ_2"/>
    <property type="match status" value="1"/>
</dbReference>
<comment type="subunit">
    <text evidence="11">Homodimer.</text>
</comment>
<evidence type="ECO:0000256" key="7">
    <source>
        <dbReference type="ARBA" id="ARBA00023016"/>
    </source>
</evidence>
<feature type="binding site" evidence="11">
    <location>
        <position position="170"/>
    </location>
    <ligand>
        <name>Zn(2+)</name>
        <dbReference type="ChEBI" id="CHEBI:29105"/>
        <label>1</label>
    </ligand>
</feature>
<keyword evidence="1 11" id="KW-0963">Cytoplasm</keyword>
<keyword evidence="17" id="KW-1185">Reference proteome</keyword>
<gene>
    <name evidence="16" type="primary">dnaJ1</name>
    <name evidence="11" type="synonym">dnaJ</name>
    <name evidence="16" type="ORF">CGLY_10275</name>
</gene>
<comment type="similarity">
    <text evidence="9 11">Belongs to the DnaJ family.</text>
</comment>
<feature type="region of interest" description="Disordered" evidence="13">
    <location>
        <begin position="78"/>
        <end position="105"/>
    </location>
</feature>
<feature type="domain" description="J" evidence="14">
    <location>
        <begin position="25"/>
        <end position="89"/>
    </location>
</feature>
<dbReference type="GO" id="GO:0042026">
    <property type="term" value="P:protein refolding"/>
    <property type="evidence" value="ECO:0007669"/>
    <property type="project" value="TreeGrafter"/>
</dbReference>
<dbReference type="Gene3D" id="1.10.287.110">
    <property type="entry name" value="DnaJ domain"/>
    <property type="match status" value="1"/>
</dbReference>
<dbReference type="GO" id="GO:0031072">
    <property type="term" value="F:heat shock protein binding"/>
    <property type="evidence" value="ECO:0007669"/>
    <property type="project" value="InterPro"/>
</dbReference>
<dbReference type="InterPro" id="IPR036410">
    <property type="entry name" value="HSP_DnaJ_Cys-rich_dom_sf"/>
</dbReference>
<feature type="binding site" evidence="11">
    <location>
        <position position="167"/>
    </location>
    <ligand>
        <name>Zn(2+)</name>
        <dbReference type="ChEBI" id="CHEBI:29105"/>
        <label>1</label>
    </ligand>
</feature>
<evidence type="ECO:0000256" key="3">
    <source>
        <dbReference type="ARBA" id="ARBA00022723"/>
    </source>
</evidence>
<evidence type="ECO:0000313" key="17">
    <source>
        <dbReference type="Proteomes" id="UP000023703"/>
    </source>
</evidence>
<dbReference type="NCBIfam" id="NF008035">
    <property type="entry name" value="PRK10767.1"/>
    <property type="match status" value="1"/>
</dbReference>
<dbReference type="GO" id="GO:0009408">
    <property type="term" value="P:response to heat"/>
    <property type="evidence" value="ECO:0007669"/>
    <property type="project" value="InterPro"/>
</dbReference>
<feature type="repeat" description="CXXCXGXG motif" evidence="11">
    <location>
        <begin position="184"/>
        <end position="191"/>
    </location>
</feature>
<dbReference type="GO" id="GO:0005524">
    <property type="term" value="F:ATP binding"/>
    <property type="evidence" value="ECO:0007669"/>
    <property type="project" value="InterPro"/>
</dbReference>
<evidence type="ECO:0000256" key="12">
    <source>
        <dbReference type="PROSITE-ProRule" id="PRU00546"/>
    </source>
</evidence>
<dbReference type="PRINTS" id="PR00625">
    <property type="entry name" value="JDOMAIN"/>
</dbReference>
<comment type="function">
    <text evidence="11">Participates actively in the response to hyperosmotic and heat shock by preventing the aggregation of stress-denatured proteins and by disaggregating proteins, also in an autonomous, DnaK-independent fashion. Unfolded proteins bind initially to DnaJ; upon interaction with the DnaJ-bound protein, DnaK hydrolyzes its bound ATP, resulting in the formation of a stable complex. GrpE releases ADP from DnaK; ATP binding to DnaK triggers the release of the substrate protein, thus completing the reaction cycle. Several rounds of ATP-dependent interactions between DnaJ, DnaK and GrpE are required for fully efficient folding. Also involved, together with DnaK and GrpE, in the DNA replication of plasmids through activation of initiation proteins.</text>
</comment>
<sequence>MERIRAGHRTDPNYGEKESATLARDYYGILGVSSDASDAEIKKAYRRLARKYHPDVNPSDEAAEKFREASLAQEVLTDPQKRRIVDAGGDPEEQGPGGGGGPGGFGGGGFGDIFDAFFGGGAGGAGGGPRVSRVRPGNDALLRLQLTLDDCFAGVTKDVTVDTAVLCEVCDGSGSESKSDPVTCPTCHGQGQVMEIQQSILGRVQVARACPRCQGVGEIIEDPCQECAGDGRVRARRDIEVKIPAGIRDGMRIRMSGEGEVGPGGGPAGDLYVEVQVKEHPYFLRDADDLHVTVNVPMVDAALGTSVDVPLLDDSVATVAVEPGTQPEAIVRVKGRGMPHLRREGYGSLIAHVDVTVPSDLDKKQRELLEQFRGTSKHVAGVQSSEDEHSGGLFSRLRQKFGR</sequence>
<dbReference type="FunFam" id="2.10.230.10:FF:000002">
    <property type="entry name" value="Molecular chaperone DnaJ"/>
    <property type="match status" value="1"/>
</dbReference>
<dbReference type="InterPro" id="IPR012724">
    <property type="entry name" value="DnaJ"/>
</dbReference>
<comment type="domain">
    <text evidence="11">The J domain is necessary and sufficient to stimulate DnaK ATPase activity. Zinc center 1 plays an important role in the autonomous, DnaK-independent chaperone activity of DnaJ. Zinc center 2 is essential for interaction with DnaK and for DnaJ activity.</text>
</comment>
<evidence type="ECO:0000256" key="11">
    <source>
        <dbReference type="HAMAP-Rule" id="MF_01152"/>
    </source>
</evidence>
<evidence type="ECO:0000256" key="4">
    <source>
        <dbReference type="ARBA" id="ARBA00022737"/>
    </source>
</evidence>
<dbReference type="STRING" id="1404245.CGLY_10275"/>
<keyword evidence="8 11" id="KW-0143">Chaperone</keyword>
<feature type="binding site" evidence="11">
    <location>
        <position position="184"/>
    </location>
    <ligand>
        <name>Zn(2+)</name>
        <dbReference type="ChEBI" id="CHEBI:29105"/>
        <label>2</label>
    </ligand>
</feature>
<dbReference type="GO" id="GO:0008270">
    <property type="term" value="F:zinc ion binding"/>
    <property type="evidence" value="ECO:0007669"/>
    <property type="project" value="UniProtKB-UniRule"/>
</dbReference>
<dbReference type="GO" id="GO:0005737">
    <property type="term" value="C:cytoplasm"/>
    <property type="evidence" value="ECO:0007669"/>
    <property type="project" value="UniProtKB-SubCell"/>
</dbReference>
<dbReference type="InterPro" id="IPR001305">
    <property type="entry name" value="HSP_DnaJ_Cys-rich_dom"/>
</dbReference>
<evidence type="ECO:0000259" key="14">
    <source>
        <dbReference type="PROSITE" id="PS50076"/>
    </source>
</evidence>
<feature type="compositionally biased region" description="Gly residues" evidence="13">
    <location>
        <begin position="95"/>
        <end position="105"/>
    </location>
</feature>
<keyword evidence="5 11" id="KW-0863">Zinc-finger</keyword>
<dbReference type="PANTHER" id="PTHR43096:SF48">
    <property type="entry name" value="CHAPERONE PROTEIN DNAJ"/>
    <property type="match status" value="1"/>
</dbReference>
<dbReference type="Pfam" id="PF01556">
    <property type="entry name" value="DnaJ_C"/>
    <property type="match status" value="1"/>
</dbReference>
<dbReference type="CDD" id="cd10747">
    <property type="entry name" value="DnaJ_C"/>
    <property type="match status" value="1"/>
</dbReference>
<dbReference type="NCBIfam" id="TIGR02349">
    <property type="entry name" value="DnaJ_bact"/>
    <property type="match status" value="1"/>
</dbReference>
<feature type="domain" description="CR-type" evidence="15">
    <location>
        <begin position="154"/>
        <end position="236"/>
    </location>
</feature>
<evidence type="ECO:0000256" key="8">
    <source>
        <dbReference type="ARBA" id="ARBA00023186"/>
    </source>
</evidence>
<feature type="binding site" evidence="11">
    <location>
        <position position="224"/>
    </location>
    <ligand>
        <name>Zn(2+)</name>
        <dbReference type="ChEBI" id="CHEBI:29105"/>
        <label>1</label>
    </ligand>
</feature>
<keyword evidence="6 11" id="KW-0862">Zinc</keyword>
<dbReference type="SUPFAM" id="SSF49493">
    <property type="entry name" value="HSP40/DnaJ peptide-binding domain"/>
    <property type="match status" value="2"/>
</dbReference>
<dbReference type="PROSITE" id="PS51188">
    <property type="entry name" value="ZF_CR"/>
    <property type="match status" value="1"/>
</dbReference>
<feature type="repeat" description="CXXCXGXG motif" evidence="11">
    <location>
        <begin position="167"/>
        <end position="174"/>
    </location>
</feature>
<dbReference type="Gene3D" id="2.60.260.20">
    <property type="entry name" value="Urease metallochaperone UreE, N-terminal domain"/>
    <property type="match status" value="2"/>
</dbReference>
<feature type="binding site" evidence="11">
    <location>
        <position position="213"/>
    </location>
    <ligand>
        <name>Zn(2+)</name>
        <dbReference type="ChEBI" id="CHEBI:29105"/>
        <label>2</label>
    </ligand>
</feature>
<dbReference type="SUPFAM" id="SSF46565">
    <property type="entry name" value="Chaperone J-domain"/>
    <property type="match status" value="1"/>
</dbReference>
<dbReference type="CDD" id="cd10719">
    <property type="entry name" value="DnaJ_zf"/>
    <property type="match status" value="1"/>
</dbReference>
<feature type="binding site" evidence="11">
    <location>
        <position position="210"/>
    </location>
    <ligand>
        <name>Zn(2+)</name>
        <dbReference type="ChEBI" id="CHEBI:29105"/>
        <label>2</label>
    </ligand>
</feature>
<dbReference type="InterPro" id="IPR036869">
    <property type="entry name" value="J_dom_sf"/>
</dbReference>
<feature type="binding site" evidence="11">
    <location>
        <position position="227"/>
    </location>
    <ligand>
        <name>Zn(2+)</name>
        <dbReference type="ChEBI" id="CHEBI:29105"/>
        <label>1</label>
    </ligand>
</feature>
<evidence type="ECO:0000256" key="9">
    <source>
        <dbReference type="ARBA" id="ARBA00061004"/>
    </source>
</evidence>
<comment type="subcellular location">
    <subcellularLocation>
        <location evidence="11">Cytoplasm</location>
    </subcellularLocation>
</comment>
<dbReference type="Pfam" id="PF00684">
    <property type="entry name" value="DnaJ_CXXCXGXG"/>
    <property type="match status" value="1"/>
</dbReference>
<evidence type="ECO:0000256" key="13">
    <source>
        <dbReference type="SAM" id="MobiDB-lite"/>
    </source>
</evidence>
<dbReference type="eggNOG" id="COG0484">
    <property type="taxonomic scope" value="Bacteria"/>
</dbReference>
<dbReference type="EMBL" id="CP006842">
    <property type="protein sequence ID" value="AHW64500.1"/>
    <property type="molecule type" value="Genomic_DNA"/>
</dbReference>
<evidence type="ECO:0000256" key="2">
    <source>
        <dbReference type="ARBA" id="ARBA00022705"/>
    </source>
</evidence>
<evidence type="ECO:0000256" key="6">
    <source>
        <dbReference type="ARBA" id="ARBA00022833"/>
    </source>
</evidence>